<dbReference type="EMBL" id="CAJVCH010396473">
    <property type="protein sequence ID" value="CAG7817528.1"/>
    <property type="molecule type" value="Genomic_DNA"/>
</dbReference>
<comment type="caution">
    <text evidence="1">The sequence shown here is derived from an EMBL/GenBank/DDBJ whole genome shotgun (WGS) entry which is preliminary data.</text>
</comment>
<gene>
    <name evidence="1" type="ORF">AFUS01_LOCUS28089</name>
</gene>
<evidence type="ECO:0000313" key="2">
    <source>
        <dbReference type="Proteomes" id="UP000708208"/>
    </source>
</evidence>
<sequence>MSIKSGGVRGEKYGRRIISPAEEYLYQSRGGGRLLIQTEKLMRSNFSFPNRNKKVDQIGVGGKKEHERSKLTLISAPYLTRIFFMWEKHSQSTILQNGESFTLYSAYVHLFTAPPMKHEEAP</sequence>
<dbReference type="AlphaFoldDB" id="A0A8J2PDH1"/>
<protein>
    <submittedName>
        <fullName evidence="1">Uncharacterized protein</fullName>
    </submittedName>
</protein>
<organism evidence="1 2">
    <name type="scientific">Allacma fusca</name>
    <dbReference type="NCBI Taxonomy" id="39272"/>
    <lineage>
        <taxon>Eukaryota</taxon>
        <taxon>Metazoa</taxon>
        <taxon>Ecdysozoa</taxon>
        <taxon>Arthropoda</taxon>
        <taxon>Hexapoda</taxon>
        <taxon>Collembola</taxon>
        <taxon>Symphypleona</taxon>
        <taxon>Sminthuridae</taxon>
        <taxon>Allacma</taxon>
    </lineage>
</organism>
<evidence type="ECO:0000313" key="1">
    <source>
        <dbReference type="EMBL" id="CAG7817528.1"/>
    </source>
</evidence>
<name>A0A8J2PDH1_9HEXA</name>
<reference evidence="1" key="1">
    <citation type="submission" date="2021-06" db="EMBL/GenBank/DDBJ databases">
        <authorList>
            <person name="Hodson N. C."/>
            <person name="Mongue J. A."/>
            <person name="Jaron S. K."/>
        </authorList>
    </citation>
    <scope>NUCLEOTIDE SEQUENCE</scope>
</reference>
<proteinExistence type="predicted"/>
<keyword evidence="2" id="KW-1185">Reference proteome</keyword>
<dbReference type="Proteomes" id="UP000708208">
    <property type="component" value="Unassembled WGS sequence"/>
</dbReference>
<accession>A0A8J2PDH1</accession>